<name>A0A5E4U511_9BURK</name>
<sequence length="551" mass="60225">MPHQVAIRTEAARNERKCCSWNGARGASFARTHEQVANRSSRQADIADSLVRASNSMRELGPDVLSTRRAMRSELTDAFTRAWAGLWVTTGPCQHFYRKEFDLAHERDVRLATQLEHIETTLTGPMRTEAGVKYKPVQDPFDAVSNDIATWLQAMRETGDRGWHFRVARDLLSLLGNVSLLAIIGERFYRDAAQAAASPEPVGGLWPGAAAANTPFDVPWADWTLLSFEGLKGLITQSLGSPTLIRHHAVDEVLKRMDAGCRLLAACLPDDMPGRADAAASPPSSWRDALGTLTRLRDVATVFTLANSAVPPARLILWVSSWLGPQTHALDSDRGVLRVAGLVLDSCRAVTSLAGTWARNVAFAHDARKLRDRWQALGDALGRVPEAELAMVMRHVARVMKISIHCDTALLAKIASDKGLCEFLLDHPDPLTVNAIAQSCERFGVQSHPSITGNLSFLSLRPAESSWGKRWRDEGWQWSSATSVRAAYRLLLAYQHYGAMLPEWLMARGPSGGERVASASDACTLGAGSNSASAATVCVDIDDIDVHETRL</sequence>
<evidence type="ECO:0000313" key="2">
    <source>
        <dbReference type="Proteomes" id="UP000333828"/>
    </source>
</evidence>
<dbReference type="EMBL" id="CABPSI010000002">
    <property type="protein sequence ID" value="VVD95176.1"/>
    <property type="molecule type" value="Genomic_DNA"/>
</dbReference>
<proteinExistence type="predicted"/>
<dbReference type="RefSeq" id="WP_150683767.1">
    <property type="nucleotide sequence ID" value="NZ_CABPSI010000002.1"/>
</dbReference>
<organism evidence="1 2">
    <name type="scientific">Pandoraea iniqua</name>
    <dbReference type="NCBI Taxonomy" id="2508288"/>
    <lineage>
        <taxon>Bacteria</taxon>
        <taxon>Pseudomonadati</taxon>
        <taxon>Pseudomonadota</taxon>
        <taxon>Betaproteobacteria</taxon>
        <taxon>Burkholderiales</taxon>
        <taxon>Burkholderiaceae</taxon>
        <taxon>Pandoraea</taxon>
    </lineage>
</organism>
<protein>
    <submittedName>
        <fullName evidence="1">Uncharacterized protein</fullName>
    </submittedName>
</protein>
<dbReference type="AlphaFoldDB" id="A0A5E4U511"/>
<evidence type="ECO:0000313" key="1">
    <source>
        <dbReference type="EMBL" id="VVD95176.1"/>
    </source>
</evidence>
<dbReference type="Proteomes" id="UP000333828">
    <property type="component" value="Unassembled WGS sequence"/>
</dbReference>
<reference evidence="1 2" key="1">
    <citation type="submission" date="2019-08" db="EMBL/GenBank/DDBJ databases">
        <authorList>
            <person name="Peeters C."/>
        </authorList>
    </citation>
    <scope>NUCLEOTIDE SEQUENCE [LARGE SCALE GENOMIC DNA]</scope>
    <source>
        <strain evidence="1 2">LMG 31115</strain>
    </source>
</reference>
<accession>A0A5E4U511</accession>
<keyword evidence="2" id="KW-1185">Reference proteome</keyword>
<gene>
    <name evidence="1" type="ORF">PIN31115_01809</name>
</gene>